<dbReference type="SMART" id="SM00256">
    <property type="entry name" value="FBOX"/>
    <property type="match status" value="1"/>
</dbReference>
<reference evidence="3" key="1">
    <citation type="journal article" date="2023" name="Mol. Biol. Evol.">
        <title>Third-Generation Sequencing Reveals the Adaptive Role of the Epigenome in Three Deep-Sea Polychaetes.</title>
        <authorList>
            <person name="Perez M."/>
            <person name="Aroh O."/>
            <person name="Sun Y."/>
            <person name="Lan Y."/>
            <person name="Juniper S.K."/>
            <person name="Young C.R."/>
            <person name="Angers B."/>
            <person name="Qian P.Y."/>
        </authorList>
    </citation>
    <scope>NUCLEOTIDE SEQUENCE</scope>
    <source>
        <strain evidence="3">P08H-3</strain>
    </source>
</reference>
<feature type="domain" description="F-box" evidence="2">
    <location>
        <begin position="233"/>
        <end position="280"/>
    </location>
</feature>
<dbReference type="Pfam" id="PF25372">
    <property type="entry name" value="DUF7885"/>
    <property type="match status" value="1"/>
</dbReference>
<dbReference type="SUPFAM" id="SSF81383">
    <property type="entry name" value="F-box domain"/>
    <property type="match status" value="1"/>
</dbReference>
<keyword evidence="1" id="KW-0833">Ubl conjugation pathway</keyword>
<dbReference type="InterPro" id="IPR036047">
    <property type="entry name" value="F-box-like_dom_sf"/>
</dbReference>
<name>A0AAD9K5D8_9ANNE</name>
<dbReference type="GO" id="GO:0031146">
    <property type="term" value="P:SCF-dependent proteasomal ubiquitin-dependent protein catabolic process"/>
    <property type="evidence" value="ECO:0007669"/>
    <property type="project" value="TreeGrafter"/>
</dbReference>
<evidence type="ECO:0000259" key="2">
    <source>
        <dbReference type="PROSITE" id="PS50181"/>
    </source>
</evidence>
<protein>
    <recommendedName>
        <fullName evidence="2">F-box domain-containing protein</fullName>
    </recommendedName>
</protein>
<dbReference type="EMBL" id="JAODUP010000055">
    <property type="protein sequence ID" value="KAK2165074.1"/>
    <property type="molecule type" value="Genomic_DNA"/>
</dbReference>
<dbReference type="AlphaFoldDB" id="A0AAD9K5D8"/>
<evidence type="ECO:0000313" key="3">
    <source>
        <dbReference type="EMBL" id="KAK2165074.1"/>
    </source>
</evidence>
<dbReference type="Gene3D" id="1.20.1280.50">
    <property type="match status" value="1"/>
</dbReference>
<dbReference type="PROSITE" id="PS50181">
    <property type="entry name" value="FBOX"/>
    <property type="match status" value="1"/>
</dbReference>
<dbReference type="GO" id="GO:0019005">
    <property type="term" value="C:SCF ubiquitin ligase complex"/>
    <property type="evidence" value="ECO:0007669"/>
    <property type="project" value="TreeGrafter"/>
</dbReference>
<evidence type="ECO:0000313" key="4">
    <source>
        <dbReference type="Proteomes" id="UP001208570"/>
    </source>
</evidence>
<organism evidence="3 4">
    <name type="scientific">Paralvinella palmiformis</name>
    <dbReference type="NCBI Taxonomy" id="53620"/>
    <lineage>
        <taxon>Eukaryota</taxon>
        <taxon>Metazoa</taxon>
        <taxon>Spiralia</taxon>
        <taxon>Lophotrochozoa</taxon>
        <taxon>Annelida</taxon>
        <taxon>Polychaeta</taxon>
        <taxon>Sedentaria</taxon>
        <taxon>Canalipalpata</taxon>
        <taxon>Terebellida</taxon>
        <taxon>Terebelliformia</taxon>
        <taxon>Alvinellidae</taxon>
        <taxon>Paralvinella</taxon>
    </lineage>
</organism>
<sequence>MADITFIPVSCHNTGGETPSNTVEDCENKYLNSALAAYDASEGRSDNYRVLSKGDNNNTSAERELIDEINDNLSGMVPSELDDVSNPLTGSAFIIREDVLLLDPATDLVMAREEEACVATYSDCPIWLDDASDGEDELVEECERVLHICENADKVKNVQDLMKMNSLLTDVITKIETNGPVLDYLSPSSENEDVNSDGETDTQSTNEAISFTQCKESCVETEANCTVDRNSDRSHICLLPVEILHKVFSYLTTKELCTTVAPVCKLWSDLAYDPIHWQKLDLNSFGSPPEEVFCKLIDRCHLLRDFSISSHHDLTHSGILYLVEHSPMLKSLNLGFSRNVDVCLLEKIVNNCMELENLNIEGVAFSDAEAVASLLCKLTKLNSLNLSHCNVFDDNYVILLSQNLAHLTEINIADLPWITDVAVKELARVYQEQLKSVILDGEELTDASAEALSKCRRLQRLHIPFCEELTDRTLMFVKTMSSLVDLKLRKGYQFSGVMLEKMFEGSNLSQVQHLNLSECTMLQDDGVMTLAKCCGGSLKELELCWCWNITDVGIKAIIEYCRKLVKLNLTGLQKITGHDLPDVPLNMPNLLVLDLTECDIVRFIIFITRLSLSSSLQSLAISLQ</sequence>
<dbReference type="Gene3D" id="3.80.10.10">
    <property type="entry name" value="Ribonuclease Inhibitor"/>
    <property type="match status" value="3"/>
</dbReference>
<dbReference type="Pfam" id="PF12937">
    <property type="entry name" value="F-box-like"/>
    <property type="match status" value="1"/>
</dbReference>
<evidence type="ECO:0000256" key="1">
    <source>
        <dbReference type="ARBA" id="ARBA00022786"/>
    </source>
</evidence>
<proteinExistence type="predicted"/>
<gene>
    <name evidence="3" type="ORF">LSH36_55g06000</name>
</gene>
<dbReference type="SMART" id="SM00367">
    <property type="entry name" value="LRR_CC"/>
    <property type="match status" value="8"/>
</dbReference>
<dbReference type="Proteomes" id="UP001208570">
    <property type="component" value="Unassembled WGS sequence"/>
</dbReference>
<dbReference type="InterPro" id="IPR006553">
    <property type="entry name" value="Leu-rich_rpt_Cys-con_subtyp"/>
</dbReference>
<comment type="caution">
    <text evidence="3">The sequence shown here is derived from an EMBL/GenBank/DDBJ whole genome shotgun (WGS) entry which is preliminary data.</text>
</comment>
<dbReference type="InterPro" id="IPR001810">
    <property type="entry name" value="F-box_dom"/>
</dbReference>
<keyword evidence="4" id="KW-1185">Reference proteome</keyword>
<dbReference type="PANTHER" id="PTHR13318">
    <property type="entry name" value="PARTNER OF PAIRED, ISOFORM B-RELATED"/>
    <property type="match status" value="1"/>
</dbReference>
<dbReference type="SUPFAM" id="SSF52047">
    <property type="entry name" value="RNI-like"/>
    <property type="match status" value="1"/>
</dbReference>
<accession>A0AAD9K5D8</accession>
<dbReference type="InterPro" id="IPR057207">
    <property type="entry name" value="FBXL15_LRR"/>
</dbReference>
<dbReference type="InterPro" id="IPR032675">
    <property type="entry name" value="LRR_dom_sf"/>
</dbReference>